<dbReference type="InParanoid" id="A0A0Q3FIF9"/>
<feature type="compositionally biased region" description="Acidic residues" evidence="1">
    <location>
        <begin position="1"/>
        <end position="11"/>
    </location>
</feature>
<evidence type="ECO:0000256" key="1">
    <source>
        <dbReference type="SAM" id="MobiDB-lite"/>
    </source>
</evidence>
<evidence type="ECO:0000313" key="3">
    <source>
        <dbReference type="EnsemblPlants" id="KQJ99431"/>
    </source>
</evidence>
<dbReference type="EnsemblPlants" id="KQJ99431">
    <property type="protein sequence ID" value="KQJ99431"/>
    <property type="gene ID" value="BRADI_3g43205v3"/>
</dbReference>
<reference evidence="2" key="2">
    <citation type="submission" date="2017-06" db="EMBL/GenBank/DDBJ databases">
        <title>WGS assembly of Brachypodium distachyon.</title>
        <authorList>
            <consortium name="The International Brachypodium Initiative"/>
            <person name="Lucas S."/>
            <person name="Harmon-Smith M."/>
            <person name="Lail K."/>
            <person name="Tice H."/>
            <person name="Grimwood J."/>
            <person name="Bruce D."/>
            <person name="Barry K."/>
            <person name="Shu S."/>
            <person name="Lindquist E."/>
            <person name="Wang M."/>
            <person name="Pitluck S."/>
            <person name="Vogel J.P."/>
            <person name="Garvin D.F."/>
            <person name="Mockler T.C."/>
            <person name="Schmutz J."/>
            <person name="Rokhsar D."/>
            <person name="Bevan M.W."/>
        </authorList>
    </citation>
    <scope>NUCLEOTIDE SEQUENCE</scope>
    <source>
        <strain evidence="2">Bd21</strain>
    </source>
</reference>
<sequence length="150" mass="16220">MAVVEEGDDDWQERCSATALARPGPASAVGQHGEHADEPFHQRRREAHVAGPSEPVRPHGEAEAEQNTGGEGDPFRPVVASTRRRGVGSAGSWIGGSGVACLQLCGRGVGRQGRICFSSARLVGPRSKRAVMQNRRVQLSSRMYEYRTRT</sequence>
<dbReference type="Proteomes" id="UP000008810">
    <property type="component" value="Chromosome 3"/>
</dbReference>
<reference evidence="3" key="3">
    <citation type="submission" date="2018-08" db="UniProtKB">
        <authorList>
            <consortium name="EnsemblPlants"/>
        </authorList>
    </citation>
    <scope>IDENTIFICATION</scope>
    <source>
        <strain evidence="3">cv. Bd21</strain>
    </source>
</reference>
<feature type="region of interest" description="Disordered" evidence="1">
    <location>
        <begin position="1"/>
        <end position="89"/>
    </location>
</feature>
<name>A0A0Q3FIF9_BRADI</name>
<feature type="compositionally biased region" description="Basic and acidic residues" evidence="1">
    <location>
        <begin position="32"/>
        <end position="41"/>
    </location>
</feature>
<reference evidence="2 3" key="1">
    <citation type="journal article" date="2010" name="Nature">
        <title>Genome sequencing and analysis of the model grass Brachypodium distachyon.</title>
        <authorList>
            <consortium name="International Brachypodium Initiative"/>
        </authorList>
    </citation>
    <scope>NUCLEOTIDE SEQUENCE [LARGE SCALE GENOMIC DNA]</scope>
    <source>
        <strain evidence="2 3">Bd21</strain>
    </source>
</reference>
<keyword evidence="4" id="KW-1185">Reference proteome</keyword>
<dbReference type="EMBL" id="CM000882">
    <property type="protein sequence ID" value="KQJ99431.1"/>
    <property type="molecule type" value="Genomic_DNA"/>
</dbReference>
<dbReference type="AlphaFoldDB" id="A0A0Q3FIF9"/>
<dbReference type="Gramene" id="KQJ99431">
    <property type="protein sequence ID" value="KQJ99431"/>
    <property type="gene ID" value="BRADI_3g43205v3"/>
</dbReference>
<gene>
    <name evidence="2" type="ORF">BRADI_3g43205v3</name>
</gene>
<accession>A0A0Q3FIF9</accession>
<evidence type="ECO:0000313" key="2">
    <source>
        <dbReference type="EMBL" id="KQJ99431.1"/>
    </source>
</evidence>
<protein>
    <submittedName>
        <fullName evidence="2 3">Uncharacterized protein</fullName>
    </submittedName>
</protein>
<organism evidence="2">
    <name type="scientific">Brachypodium distachyon</name>
    <name type="common">Purple false brome</name>
    <name type="synonym">Trachynia distachya</name>
    <dbReference type="NCBI Taxonomy" id="15368"/>
    <lineage>
        <taxon>Eukaryota</taxon>
        <taxon>Viridiplantae</taxon>
        <taxon>Streptophyta</taxon>
        <taxon>Embryophyta</taxon>
        <taxon>Tracheophyta</taxon>
        <taxon>Spermatophyta</taxon>
        <taxon>Magnoliopsida</taxon>
        <taxon>Liliopsida</taxon>
        <taxon>Poales</taxon>
        <taxon>Poaceae</taxon>
        <taxon>BOP clade</taxon>
        <taxon>Pooideae</taxon>
        <taxon>Stipodae</taxon>
        <taxon>Brachypodieae</taxon>
        <taxon>Brachypodium</taxon>
    </lineage>
</organism>
<evidence type="ECO:0000313" key="4">
    <source>
        <dbReference type="Proteomes" id="UP000008810"/>
    </source>
</evidence>
<proteinExistence type="predicted"/>